<dbReference type="InterPro" id="IPR001647">
    <property type="entry name" value="HTH_TetR"/>
</dbReference>
<evidence type="ECO:0000256" key="4">
    <source>
        <dbReference type="PROSITE-ProRule" id="PRU00335"/>
    </source>
</evidence>
<dbReference type="SUPFAM" id="SSF46689">
    <property type="entry name" value="Homeodomain-like"/>
    <property type="match status" value="1"/>
</dbReference>
<dbReference type="PANTHER" id="PTHR47506:SF1">
    <property type="entry name" value="HTH-TYPE TRANSCRIPTIONAL REGULATOR YJDC"/>
    <property type="match status" value="1"/>
</dbReference>
<keyword evidence="2 4" id="KW-0238">DNA-binding</keyword>
<evidence type="ECO:0000313" key="6">
    <source>
        <dbReference type="EMBL" id="KZL17912.1"/>
    </source>
</evidence>
<dbReference type="Gene3D" id="1.10.357.10">
    <property type="entry name" value="Tetracycline Repressor, domain 2"/>
    <property type="match status" value="1"/>
</dbReference>
<dbReference type="PROSITE" id="PS50977">
    <property type="entry name" value="HTH_TETR_2"/>
    <property type="match status" value="1"/>
</dbReference>
<organism evidence="6 7">
    <name type="scientific">Pseudovibrio axinellae</name>
    <dbReference type="NCBI Taxonomy" id="989403"/>
    <lineage>
        <taxon>Bacteria</taxon>
        <taxon>Pseudomonadati</taxon>
        <taxon>Pseudomonadota</taxon>
        <taxon>Alphaproteobacteria</taxon>
        <taxon>Hyphomicrobiales</taxon>
        <taxon>Stappiaceae</taxon>
        <taxon>Pseudovibrio</taxon>
    </lineage>
</organism>
<dbReference type="Pfam" id="PF00440">
    <property type="entry name" value="TetR_N"/>
    <property type="match status" value="1"/>
</dbReference>
<gene>
    <name evidence="6" type="ORF">PsAD2_02841</name>
</gene>
<dbReference type="RefSeq" id="WP_068006965.1">
    <property type="nucleotide sequence ID" value="NZ_FOFM01000013.1"/>
</dbReference>
<proteinExistence type="predicted"/>
<evidence type="ECO:0000256" key="2">
    <source>
        <dbReference type="ARBA" id="ARBA00023125"/>
    </source>
</evidence>
<dbReference type="GO" id="GO:0003677">
    <property type="term" value="F:DNA binding"/>
    <property type="evidence" value="ECO:0007669"/>
    <property type="project" value="UniProtKB-UniRule"/>
</dbReference>
<dbReference type="InterPro" id="IPR009057">
    <property type="entry name" value="Homeodomain-like_sf"/>
</dbReference>
<dbReference type="EMBL" id="LMCB01000026">
    <property type="protein sequence ID" value="KZL17912.1"/>
    <property type="molecule type" value="Genomic_DNA"/>
</dbReference>
<keyword evidence="7" id="KW-1185">Reference proteome</keyword>
<evidence type="ECO:0000256" key="1">
    <source>
        <dbReference type="ARBA" id="ARBA00023015"/>
    </source>
</evidence>
<protein>
    <submittedName>
        <fullName evidence="6">Bacterial regulatory protein, tetR family</fullName>
    </submittedName>
</protein>
<name>A0A165XPB8_9HYPH</name>
<keyword evidence="1" id="KW-0805">Transcription regulation</keyword>
<feature type="domain" description="HTH tetR-type" evidence="5">
    <location>
        <begin position="2"/>
        <end position="62"/>
    </location>
</feature>
<evidence type="ECO:0000256" key="3">
    <source>
        <dbReference type="ARBA" id="ARBA00023163"/>
    </source>
</evidence>
<dbReference type="OrthoDB" id="9795242at2"/>
<feature type="DNA-binding region" description="H-T-H motif" evidence="4">
    <location>
        <begin position="25"/>
        <end position="44"/>
    </location>
</feature>
<accession>A0A165XPB8</accession>
<dbReference type="AlphaFoldDB" id="A0A165XPB8"/>
<keyword evidence="3" id="KW-0804">Transcription</keyword>
<evidence type="ECO:0000259" key="5">
    <source>
        <dbReference type="PROSITE" id="PS50977"/>
    </source>
</evidence>
<dbReference type="PATRIC" id="fig|989403.3.peg.3046"/>
<dbReference type="PRINTS" id="PR00455">
    <property type="entry name" value="HTHTETR"/>
</dbReference>
<sequence>MKVSYEDLLEKASVMLRDRGIHNTSMSDVAEAVGLRKASLYSRVNSKEDLVREALAHALKKLLDGLTITGDWLVDYCNAVDFVANHLKANRRCIGLHLLYGSADTPGAVYTQAFFPGLKSRFEEIILQGMDKEVAEELAEHTLSLLEGATLWPMVYENTEPLERAQRILTAIAQDLIPPETDERVLNILERFPAEVAARSKTVRSLAKELAETEAELLRVRAALAGQIEAESCFL</sequence>
<evidence type="ECO:0000313" key="7">
    <source>
        <dbReference type="Proteomes" id="UP000076577"/>
    </source>
</evidence>
<reference evidence="6 7" key="1">
    <citation type="journal article" date="2016" name="Front. Microbiol.">
        <title>Comparative Genomic Analysis Reveals a Diverse Repertoire of Genes Involved in Prokaryote-Eukaryote Interactions within the Pseudovibrio Genus.</title>
        <authorList>
            <person name="Romano S."/>
            <person name="Fernandez-Guerra A."/>
            <person name="Reen F.J."/>
            <person name="Glockner F.O."/>
            <person name="Crowley S.P."/>
            <person name="O'Sullivan O."/>
            <person name="Cotter P.D."/>
            <person name="Adams C."/>
            <person name="Dobson A.D."/>
            <person name="O'Gara F."/>
        </authorList>
    </citation>
    <scope>NUCLEOTIDE SEQUENCE [LARGE SCALE GENOMIC DNA]</scope>
    <source>
        <strain evidence="6 7">Ad2</strain>
    </source>
</reference>
<dbReference type="PANTHER" id="PTHR47506">
    <property type="entry name" value="TRANSCRIPTIONAL REGULATORY PROTEIN"/>
    <property type="match status" value="1"/>
</dbReference>
<comment type="caution">
    <text evidence="6">The sequence shown here is derived from an EMBL/GenBank/DDBJ whole genome shotgun (WGS) entry which is preliminary data.</text>
</comment>
<dbReference type="Proteomes" id="UP000076577">
    <property type="component" value="Unassembled WGS sequence"/>
</dbReference>